<dbReference type="InterPro" id="IPR011333">
    <property type="entry name" value="SKP1/BTB/POZ_sf"/>
</dbReference>
<dbReference type="CDD" id="cd18186">
    <property type="entry name" value="BTB_POZ_ZBTB_KLHL-like"/>
    <property type="match status" value="1"/>
</dbReference>
<dbReference type="KEGG" id="acan:ACA1_130300"/>
<dbReference type="Gene3D" id="1.25.10.10">
    <property type="entry name" value="Leucine-rich Repeat Variant"/>
    <property type="match status" value="1"/>
</dbReference>
<dbReference type="AlphaFoldDB" id="L8GPD0"/>
<evidence type="ECO:0000256" key="1">
    <source>
        <dbReference type="SAM" id="MobiDB-lite"/>
    </source>
</evidence>
<dbReference type="SUPFAM" id="SSF48371">
    <property type="entry name" value="ARM repeat"/>
    <property type="match status" value="1"/>
</dbReference>
<evidence type="ECO:0000313" key="4">
    <source>
        <dbReference type="Proteomes" id="UP000011083"/>
    </source>
</evidence>
<protein>
    <submittedName>
        <fullName evidence="3">BTB/POZ domain containing protein</fullName>
    </submittedName>
</protein>
<reference evidence="3 4" key="1">
    <citation type="journal article" date="2013" name="Genome Biol.">
        <title>Genome of Acanthamoeba castellanii highlights extensive lateral gene transfer and early evolution of tyrosine kinase signaling.</title>
        <authorList>
            <person name="Clarke M."/>
            <person name="Lohan A.J."/>
            <person name="Liu B."/>
            <person name="Lagkouvardos I."/>
            <person name="Roy S."/>
            <person name="Zafar N."/>
            <person name="Bertelli C."/>
            <person name="Schilde C."/>
            <person name="Kianianmomeni A."/>
            <person name="Burglin T.R."/>
            <person name="Frech C."/>
            <person name="Turcotte B."/>
            <person name="Kopec K.O."/>
            <person name="Synnott J.M."/>
            <person name="Choo C."/>
            <person name="Paponov I."/>
            <person name="Finkler A."/>
            <person name="Soon Heng Tan C."/>
            <person name="Hutchins A.P."/>
            <person name="Weinmeier T."/>
            <person name="Rattei T."/>
            <person name="Chu J.S."/>
            <person name="Gimenez G."/>
            <person name="Irimia M."/>
            <person name="Rigden D.J."/>
            <person name="Fitzpatrick D.A."/>
            <person name="Lorenzo-Morales J."/>
            <person name="Bateman A."/>
            <person name="Chiu C.H."/>
            <person name="Tang P."/>
            <person name="Hegemann P."/>
            <person name="Fromm H."/>
            <person name="Raoult D."/>
            <person name="Greub G."/>
            <person name="Miranda-Saavedra D."/>
            <person name="Chen N."/>
            <person name="Nash P."/>
            <person name="Ginger M.L."/>
            <person name="Horn M."/>
            <person name="Schaap P."/>
            <person name="Caler L."/>
            <person name="Loftus B."/>
        </authorList>
    </citation>
    <scope>NUCLEOTIDE SEQUENCE [LARGE SCALE GENOMIC DNA]</scope>
    <source>
        <strain evidence="3 4">Neff</strain>
    </source>
</reference>
<feature type="compositionally biased region" description="Pro residues" evidence="1">
    <location>
        <begin position="482"/>
        <end position="491"/>
    </location>
</feature>
<name>L8GPD0_ACACF</name>
<dbReference type="GeneID" id="14915481"/>
<feature type="region of interest" description="Disordered" evidence="1">
    <location>
        <begin position="481"/>
        <end position="539"/>
    </location>
</feature>
<dbReference type="RefSeq" id="XP_004336858.1">
    <property type="nucleotide sequence ID" value="XM_004336810.1"/>
</dbReference>
<proteinExistence type="predicted"/>
<sequence length="539" mass="60054">MQEEDIQRALAQISTGDTAEAVLLLALAKLKQIKATEWKQGTTAETKQKAVQVLSGAVANEEYRLLLQAHAAAALAPIMEQGASALVLSEAVIEHLLRRIADVTPQPDLDYAQKKFLRVLAHSVKVKATCDHVANKDGIEVVAGFLRRTPLAESKRQRLRWATSCLWIMATDLTRTLALASCDLIPVICDIFQDYIDTYARSNFSSRFLSEALMSMAQHEVTLMEVIREECLPTVWRYLLYHARCKTEFPKRPDVLKVYHPRVTKLRARVKSLVCCSVRGKDGHGFKPLLALTFMFMDKAEKRQFFIDADGLSLFFKELQENKDSALTILTAFNCLVFGVEQIYSGTAVVPPAIPEPQPDTTAISTTTAHLPEYLAPIRRTVVQLGSFAVWRDDKSLHDVTFSFPYRGARERERDNQTVTAHKLLLAGRSAVFKAMFTLGMREAQRTSDALLTIPIPNMSPATFNLLLDFVYGVHLEAAAPPAQPGTPPLRPAARVGRARRRLVAGSQGSGRCSPTAARWTRPWRGSSDRAWVKTGRAR</sequence>
<evidence type="ECO:0000313" key="3">
    <source>
        <dbReference type="EMBL" id="ELR14845.1"/>
    </source>
</evidence>
<dbReference type="PANTHER" id="PTHR24413">
    <property type="entry name" value="SPECKLE-TYPE POZ PROTEIN"/>
    <property type="match status" value="1"/>
</dbReference>
<dbReference type="InterPro" id="IPR011989">
    <property type="entry name" value="ARM-like"/>
</dbReference>
<dbReference type="PROSITE" id="PS50097">
    <property type="entry name" value="BTB"/>
    <property type="match status" value="1"/>
</dbReference>
<dbReference type="EMBL" id="KB008043">
    <property type="protein sequence ID" value="ELR14845.1"/>
    <property type="molecule type" value="Genomic_DNA"/>
</dbReference>
<keyword evidence="4" id="KW-1185">Reference proteome</keyword>
<dbReference type="Pfam" id="PF00651">
    <property type="entry name" value="BTB"/>
    <property type="match status" value="1"/>
</dbReference>
<dbReference type="Gene3D" id="3.30.710.10">
    <property type="entry name" value="Potassium Channel Kv1.1, Chain A"/>
    <property type="match status" value="1"/>
</dbReference>
<dbReference type="SUPFAM" id="SSF54695">
    <property type="entry name" value="POZ domain"/>
    <property type="match status" value="1"/>
</dbReference>
<feature type="domain" description="BTB" evidence="2">
    <location>
        <begin position="398"/>
        <end position="480"/>
    </location>
</feature>
<evidence type="ECO:0000259" key="2">
    <source>
        <dbReference type="PROSITE" id="PS50097"/>
    </source>
</evidence>
<dbReference type="Proteomes" id="UP000011083">
    <property type="component" value="Unassembled WGS sequence"/>
</dbReference>
<accession>L8GPD0</accession>
<dbReference type="VEuPathDB" id="AmoebaDB:ACA1_130300"/>
<dbReference type="InterPro" id="IPR000210">
    <property type="entry name" value="BTB/POZ_dom"/>
</dbReference>
<dbReference type="OrthoDB" id="45365at2759"/>
<dbReference type="InterPro" id="IPR016024">
    <property type="entry name" value="ARM-type_fold"/>
</dbReference>
<gene>
    <name evidence="3" type="ORF">ACA1_130300</name>
</gene>
<organism evidence="3 4">
    <name type="scientific">Acanthamoeba castellanii (strain ATCC 30010 / Neff)</name>
    <dbReference type="NCBI Taxonomy" id="1257118"/>
    <lineage>
        <taxon>Eukaryota</taxon>
        <taxon>Amoebozoa</taxon>
        <taxon>Discosea</taxon>
        <taxon>Longamoebia</taxon>
        <taxon>Centramoebida</taxon>
        <taxon>Acanthamoebidae</taxon>
        <taxon>Acanthamoeba</taxon>
    </lineage>
</organism>